<dbReference type="AlphaFoldDB" id="A0A930VIK9"/>
<dbReference type="SUPFAM" id="SSF63829">
    <property type="entry name" value="Calcium-dependent phosphotriesterase"/>
    <property type="match status" value="1"/>
</dbReference>
<name>A0A930VIK9_9ACTN</name>
<reference evidence="2" key="1">
    <citation type="submission" date="2020-11" db="EMBL/GenBank/DDBJ databases">
        <title>Nocardioides sp. nov., isolated from Soil of Cynanchum wilfordii Hemsley rhizosphere.</title>
        <authorList>
            <person name="Lee J.-S."/>
            <person name="Suh M.K."/>
            <person name="Kim J.-S."/>
        </authorList>
    </citation>
    <scope>NUCLEOTIDE SEQUENCE</scope>
    <source>
        <strain evidence="2">KCTC 19275</strain>
    </source>
</reference>
<evidence type="ECO:0000313" key="2">
    <source>
        <dbReference type="EMBL" id="MBF4764590.1"/>
    </source>
</evidence>
<dbReference type="InterPro" id="IPR015943">
    <property type="entry name" value="WD40/YVTN_repeat-like_dom_sf"/>
</dbReference>
<dbReference type="PROSITE" id="PS51257">
    <property type="entry name" value="PROKAR_LIPOPROTEIN"/>
    <property type="match status" value="1"/>
</dbReference>
<dbReference type="Gene3D" id="2.130.10.10">
    <property type="entry name" value="YVTN repeat-like/Quinoprotein amine dehydrogenase"/>
    <property type="match status" value="1"/>
</dbReference>
<proteinExistence type="predicted"/>
<feature type="signal peptide" evidence="1">
    <location>
        <begin position="1"/>
        <end position="22"/>
    </location>
</feature>
<keyword evidence="1" id="KW-0732">Signal</keyword>
<dbReference type="Proteomes" id="UP000640489">
    <property type="component" value="Unassembled WGS sequence"/>
</dbReference>
<gene>
    <name evidence="2" type="ORF">ISU07_15770</name>
</gene>
<accession>A0A930VIK9</accession>
<evidence type="ECO:0000256" key="1">
    <source>
        <dbReference type="SAM" id="SignalP"/>
    </source>
</evidence>
<keyword evidence="3" id="KW-1185">Reference proteome</keyword>
<sequence>MSTTHRNALALVAAWTVALALAACDSQGGHFSPSTDTPMVAEQYLGLPVEPLDDVEDLDLPFPGLLAVGPSADRVWLGAPEGLAWLDVNDADAHVVDRLPGAYLAFVGDDTMYRAGFQAQSIAKYDLSGQPREVSRGAARWPLGVAATRDVLWLTNHRTSTLLRLDPDDLRVTQRIQLGHAGVDDVIGAGELAWVGDTLWMISIGDPTVYAVDGHTGNVLREVSLGAEDAAGLKATSAGLWSWVGNRTDDPGYDSLVLVDPDRGTMITRVPLREPADLVGDQVAMVSDPVEVDGEIWVAFDQYVVHLDAHHDWRPDRVLGLPDGTAVISTVVAGDYLWYESPLPAPHVSRVPLDDLAP</sequence>
<dbReference type="RefSeq" id="WP_194707780.1">
    <property type="nucleotide sequence ID" value="NZ_JADKPN010000010.1"/>
</dbReference>
<comment type="caution">
    <text evidence="2">The sequence shown here is derived from an EMBL/GenBank/DDBJ whole genome shotgun (WGS) entry which is preliminary data.</text>
</comment>
<organism evidence="2 3">
    <name type="scientific">Nocardioides islandensis</name>
    <dbReference type="NCBI Taxonomy" id="433663"/>
    <lineage>
        <taxon>Bacteria</taxon>
        <taxon>Bacillati</taxon>
        <taxon>Actinomycetota</taxon>
        <taxon>Actinomycetes</taxon>
        <taxon>Propionibacteriales</taxon>
        <taxon>Nocardioidaceae</taxon>
        <taxon>Nocardioides</taxon>
    </lineage>
</organism>
<protein>
    <submittedName>
        <fullName evidence="2">Uncharacterized protein</fullName>
    </submittedName>
</protein>
<feature type="chain" id="PRO_5036850773" evidence="1">
    <location>
        <begin position="23"/>
        <end position="358"/>
    </location>
</feature>
<dbReference type="EMBL" id="JADKPN010000010">
    <property type="protein sequence ID" value="MBF4764590.1"/>
    <property type="molecule type" value="Genomic_DNA"/>
</dbReference>
<evidence type="ECO:0000313" key="3">
    <source>
        <dbReference type="Proteomes" id="UP000640489"/>
    </source>
</evidence>